<evidence type="ECO:0000256" key="5">
    <source>
        <dbReference type="ARBA" id="ARBA00023134"/>
    </source>
</evidence>
<dbReference type="PROSITE" id="PS51722">
    <property type="entry name" value="G_TR_2"/>
    <property type="match status" value="1"/>
</dbReference>
<dbReference type="OrthoDB" id="361630at2759"/>
<dbReference type="InterPro" id="IPR023115">
    <property type="entry name" value="TIF_IF2_dom3"/>
</dbReference>
<evidence type="ECO:0000256" key="3">
    <source>
        <dbReference type="ARBA" id="ARBA00022741"/>
    </source>
</evidence>
<dbReference type="Gene3D" id="2.40.30.10">
    <property type="entry name" value="Translation factors"/>
    <property type="match status" value="1"/>
</dbReference>
<dbReference type="Pfam" id="PF11987">
    <property type="entry name" value="IF-2"/>
    <property type="match status" value="1"/>
</dbReference>
<dbReference type="GO" id="GO:0005737">
    <property type="term" value="C:cytoplasm"/>
    <property type="evidence" value="ECO:0007669"/>
    <property type="project" value="TreeGrafter"/>
</dbReference>
<dbReference type="Gene3D" id="3.40.50.300">
    <property type="entry name" value="P-loop containing nucleotide triphosphate hydrolases"/>
    <property type="match status" value="1"/>
</dbReference>
<dbReference type="GO" id="GO:0003924">
    <property type="term" value="F:GTPase activity"/>
    <property type="evidence" value="ECO:0007669"/>
    <property type="project" value="InterPro"/>
</dbReference>
<dbReference type="InterPro" id="IPR005225">
    <property type="entry name" value="Small_GTP-bd"/>
</dbReference>
<proteinExistence type="inferred from homology"/>
<dbReference type="KEGG" id="beq:BEWA_044330"/>
<dbReference type="InterPro" id="IPR015760">
    <property type="entry name" value="TIF_IF2"/>
</dbReference>
<dbReference type="eggNOG" id="KOG1145">
    <property type="taxonomic scope" value="Eukaryota"/>
</dbReference>
<dbReference type="Gene3D" id="3.40.50.10050">
    <property type="entry name" value="Translation initiation factor IF- 2, domain 3"/>
    <property type="match status" value="1"/>
</dbReference>
<dbReference type="PANTHER" id="PTHR43381">
    <property type="entry name" value="TRANSLATION INITIATION FACTOR IF-2-RELATED"/>
    <property type="match status" value="1"/>
</dbReference>
<dbReference type="Pfam" id="PF00009">
    <property type="entry name" value="GTP_EFTU"/>
    <property type="match status" value="1"/>
</dbReference>
<comment type="similarity">
    <text evidence="1">Belongs to the TRAFAC class translation factor GTPase superfamily. Classic translation factor GTPase family. IF-2 subfamily.</text>
</comment>
<accession>L1LGK7</accession>
<evidence type="ECO:0000256" key="1">
    <source>
        <dbReference type="ARBA" id="ARBA00007733"/>
    </source>
</evidence>
<dbReference type="AlphaFoldDB" id="L1LGK7"/>
<dbReference type="InterPro" id="IPR000795">
    <property type="entry name" value="T_Tr_GTP-bd_dom"/>
</dbReference>
<dbReference type="InterPro" id="IPR009000">
    <property type="entry name" value="Transl_B-barrel_sf"/>
</dbReference>
<feature type="region of interest" description="Disordered" evidence="6">
    <location>
        <begin position="476"/>
        <end position="519"/>
    </location>
</feature>
<evidence type="ECO:0000256" key="2">
    <source>
        <dbReference type="ARBA" id="ARBA00022540"/>
    </source>
</evidence>
<keyword evidence="2 8" id="KW-0396">Initiation factor</keyword>
<comment type="caution">
    <text evidence="8">The sequence shown here is derived from an EMBL/GenBank/DDBJ whole genome shotgun (WGS) entry which is preliminary data.</text>
</comment>
<feature type="domain" description="Tr-type G" evidence="7">
    <location>
        <begin position="124"/>
        <end position="301"/>
    </location>
</feature>
<dbReference type="GO" id="GO:0003743">
    <property type="term" value="F:translation initiation factor activity"/>
    <property type="evidence" value="ECO:0007669"/>
    <property type="project" value="UniProtKB-KW"/>
</dbReference>
<reference evidence="8 9" key="1">
    <citation type="journal article" date="2012" name="BMC Genomics">
        <title>Comparative genomic analysis and phylogenetic position of Theileria equi.</title>
        <authorList>
            <person name="Kappmeyer L.S."/>
            <person name="Thiagarajan M."/>
            <person name="Herndon D.R."/>
            <person name="Ramsay J.D."/>
            <person name="Caler E."/>
            <person name="Djikeng A."/>
            <person name="Gillespie J.J."/>
            <person name="Lau A.O."/>
            <person name="Roalson E.H."/>
            <person name="Silva J.C."/>
            <person name="Silva M.G."/>
            <person name="Suarez C.E."/>
            <person name="Ueti M.W."/>
            <person name="Nene V.M."/>
            <person name="Mealey R.H."/>
            <person name="Knowles D.P."/>
            <person name="Brayton K.A."/>
        </authorList>
    </citation>
    <scope>NUCLEOTIDE SEQUENCE [LARGE SCALE GENOMIC DNA]</scope>
    <source>
        <strain evidence="8 9">WA</strain>
    </source>
</reference>
<name>L1LGK7_THEEQ</name>
<evidence type="ECO:0000259" key="7">
    <source>
        <dbReference type="PROSITE" id="PS51722"/>
    </source>
</evidence>
<evidence type="ECO:0000256" key="4">
    <source>
        <dbReference type="ARBA" id="ARBA00022917"/>
    </source>
</evidence>
<evidence type="ECO:0000313" key="8">
    <source>
        <dbReference type="EMBL" id="EKX74390.1"/>
    </source>
</evidence>
<dbReference type="InterPro" id="IPR036925">
    <property type="entry name" value="TIF_IF2_dom3_sf"/>
</dbReference>
<dbReference type="VEuPathDB" id="PiroplasmaDB:BEWA_044330"/>
<dbReference type="SUPFAM" id="SSF50447">
    <property type="entry name" value="Translation proteins"/>
    <property type="match status" value="1"/>
</dbReference>
<keyword evidence="9" id="KW-1185">Reference proteome</keyword>
<keyword evidence="3" id="KW-0547">Nucleotide-binding</keyword>
<sequence>MIFKSLCLLYRGRFLPLGRLAFRKVITKGRSQKSPEILLPPFIAVQELRLMLNIDYTSCFRLCKVSISRNKYSWKDIEGRSFECSNKRHVLVCFDTAAYVCRSFGFNAIKVSPEPEVPELTSESAIPVIAVIGHKDHGKTSLLEKLTGKNLLEYEPVRTTQSLYAMTLPFTTHSNYLATFVDTPGDVLFDVLRGRAIHLADLALVVISAEGGELQTRDVILQADSFNVQILFCVNKIDLDYSNVDIVRSELKFQCNLMFNEGIISRNFESELDNLIPISVISGHNIDKLVEKIVTCTKSIKMPCNNIKYETFLGGYSLKKFDGFIRRANSLVSSGLPPTAVGFILEITKTESFGIVLTVIVRSGTIVEGNYFVAGTYYGRVTGIYPSGEKLSPKNKISNASVGTAVFITGMKNLEGTSVDDLLLVLPQHEAFRLSQYRLQLQILKASQVSGPLLQTHWTISLKSNNEQYYKSGVIDTTKKPNEVEDSEYSPDDFKPATQSESTTEYDESEDFPDEFPHDTDMNSHLTSIYLKPVEGDEMSDEFDPWTLKATIHNKELKERWQQRINERNPNGATNAVGYSNSKMERQSQIYEDTFTEDIGRPVIPIILRANFVGTFDSLLDGLDILEKEFNVRLPLVHGGVGPIVPNDIVQAEIGNKFTYCPVYAFQVPILNDAAKHAVINKITIKSFNLYSDLLDDVKSRCQHTLEKIAKRRYVEKLNE</sequence>
<dbReference type="SUPFAM" id="SSF52540">
    <property type="entry name" value="P-loop containing nucleoside triphosphate hydrolases"/>
    <property type="match status" value="1"/>
</dbReference>
<feature type="compositionally biased region" description="Acidic residues" evidence="6">
    <location>
        <begin position="504"/>
        <end position="514"/>
    </location>
</feature>
<dbReference type="GeneID" id="15807838"/>
<keyword evidence="4" id="KW-0648">Protein biosynthesis</keyword>
<dbReference type="NCBIfam" id="TIGR00231">
    <property type="entry name" value="small_GTP"/>
    <property type="match status" value="1"/>
</dbReference>
<evidence type="ECO:0000256" key="6">
    <source>
        <dbReference type="SAM" id="MobiDB-lite"/>
    </source>
</evidence>
<dbReference type="PANTHER" id="PTHR43381:SF20">
    <property type="entry name" value="TRANSLATION INITIATION FACTOR IF-2, MITOCHONDRIAL"/>
    <property type="match status" value="1"/>
</dbReference>
<dbReference type="Proteomes" id="UP000031512">
    <property type="component" value="Unassembled WGS sequence"/>
</dbReference>
<dbReference type="InterPro" id="IPR027417">
    <property type="entry name" value="P-loop_NTPase"/>
</dbReference>
<protein>
    <submittedName>
        <fullName evidence="8">Translation initiation factor IF-2, putative</fullName>
    </submittedName>
</protein>
<organism evidence="8 9">
    <name type="scientific">Theileria equi strain WA</name>
    <dbReference type="NCBI Taxonomy" id="1537102"/>
    <lineage>
        <taxon>Eukaryota</taxon>
        <taxon>Sar</taxon>
        <taxon>Alveolata</taxon>
        <taxon>Apicomplexa</taxon>
        <taxon>Aconoidasida</taxon>
        <taxon>Piroplasmida</taxon>
        <taxon>Theileriidae</taxon>
        <taxon>Theileria</taxon>
    </lineage>
</organism>
<dbReference type="STRING" id="1537102.L1LGK7"/>
<evidence type="ECO:0000313" key="9">
    <source>
        <dbReference type="Proteomes" id="UP000031512"/>
    </source>
</evidence>
<dbReference type="EMBL" id="ACOU01000002">
    <property type="protein sequence ID" value="EKX74390.1"/>
    <property type="molecule type" value="Genomic_DNA"/>
</dbReference>
<dbReference type="GO" id="GO:0005525">
    <property type="term" value="F:GTP binding"/>
    <property type="evidence" value="ECO:0007669"/>
    <property type="project" value="UniProtKB-KW"/>
</dbReference>
<gene>
    <name evidence="8" type="ORF">BEWA_044330</name>
</gene>
<dbReference type="SUPFAM" id="SSF52156">
    <property type="entry name" value="Initiation factor IF2/eIF5b, domain 3"/>
    <property type="match status" value="1"/>
</dbReference>
<dbReference type="RefSeq" id="XP_004833842.1">
    <property type="nucleotide sequence ID" value="XM_004833785.1"/>
</dbReference>
<keyword evidence="5" id="KW-0342">GTP-binding</keyword>